<comment type="subcellular location">
    <subcellularLocation>
        <location evidence="1">Cell membrane</location>
        <topology evidence="1">Multi-pass membrane protein</topology>
    </subcellularLocation>
</comment>
<keyword evidence="9" id="KW-1185">Reference proteome</keyword>
<evidence type="ECO:0000313" key="9">
    <source>
        <dbReference type="Proteomes" id="UP001527882"/>
    </source>
</evidence>
<reference evidence="8 9" key="1">
    <citation type="submission" date="2022-12" db="EMBL/GenBank/DDBJ databases">
        <title>Draft genome sequence of Paenibacillus sp. dW9.</title>
        <authorList>
            <person name="Choi E.-W."/>
            <person name="Kim D.-U."/>
        </authorList>
    </citation>
    <scope>NUCLEOTIDE SEQUENCE [LARGE SCALE GENOMIC DNA]</scope>
    <source>
        <strain evidence="9">dW9</strain>
    </source>
</reference>
<evidence type="ECO:0000313" key="8">
    <source>
        <dbReference type="EMBL" id="MCZ8513085.1"/>
    </source>
</evidence>
<dbReference type="PANTHER" id="PTHR40064:SF1">
    <property type="entry name" value="MEMBRANE PROTEIN"/>
    <property type="match status" value="1"/>
</dbReference>
<keyword evidence="5 6" id="KW-0472">Membrane</keyword>
<protein>
    <submittedName>
        <fullName evidence="8">Aromatic acid exporter family protein</fullName>
    </submittedName>
</protein>
<keyword evidence="2" id="KW-1003">Cell membrane</keyword>
<dbReference type="PANTHER" id="PTHR40064">
    <property type="entry name" value="MEMBRANE PROTEIN-RELATED"/>
    <property type="match status" value="1"/>
</dbReference>
<dbReference type="InterPro" id="IPR038323">
    <property type="entry name" value="ArAE_1_C_sf"/>
</dbReference>
<comment type="caution">
    <text evidence="8">The sequence shown here is derived from an EMBL/GenBank/DDBJ whole genome shotgun (WGS) entry which is preliminary data.</text>
</comment>
<dbReference type="Gene3D" id="1.20.120.940">
    <property type="entry name" value="Putative aromatic acid exporter, C-terminal domain"/>
    <property type="match status" value="1"/>
</dbReference>
<evidence type="ECO:0000256" key="6">
    <source>
        <dbReference type="SAM" id="Phobius"/>
    </source>
</evidence>
<dbReference type="Proteomes" id="UP001527882">
    <property type="component" value="Unassembled WGS sequence"/>
</dbReference>
<accession>A0ABT4Q8R5</accession>
<evidence type="ECO:0000256" key="4">
    <source>
        <dbReference type="ARBA" id="ARBA00022989"/>
    </source>
</evidence>
<dbReference type="RefSeq" id="WP_269881543.1">
    <property type="nucleotide sequence ID" value="NZ_JAQAGZ010000006.1"/>
</dbReference>
<dbReference type="Pfam" id="PF11728">
    <property type="entry name" value="ArAE_1_C"/>
    <property type="match status" value="1"/>
</dbReference>
<dbReference type="InterPro" id="IPR052984">
    <property type="entry name" value="UPF0421"/>
</dbReference>
<evidence type="ECO:0000256" key="5">
    <source>
        <dbReference type="ARBA" id="ARBA00023136"/>
    </source>
</evidence>
<dbReference type="InterPro" id="IPR021062">
    <property type="entry name" value="ArAE_1_C"/>
</dbReference>
<gene>
    <name evidence="8" type="ORF">O9H85_11755</name>
</gene>
<dbReference type="Pfam" id="PF06081">
    <property type="entry name" value="ArAE_1"/>
    <property type="match status" value="1"/>
</dbReference>
<evidence type="ECO:0000259" key="7">
    <source>
        <dbReference type="Pfam" id="PF11728"/>
    </source>
</evidence>
<proteinExistence type="predicted"/>
<evidence type="ECO:0000256" key="2">
    <source>
        <dbReference type="ARBA" id="ARBA00022475"/>
    </source>
</evidence>
<feature type="transmembrane region" description="Helical" evidence="6">
    <location>
        <begin position="53"/>
        <end position="85"/>
    </location>
</feature>
<name>A0ABT4Q8R5_9BACL</name>
<organism evidence="8 9">
    <name type="scientific">Paenibacillus gyeongsangnamensis</name>
    <dbReference type="NCBI Taxonomy" id="3388067"/>
    <lineage>
        <taxon>Bacteria</taxon>
        <taxon>Bacillati</taxon>
        <taxon>Bacillota</taxon>
        <taxon>Bacilli</taxon>
        <taxon>Bacillales</taxon>
        <taxon>Paenibacillaceae</taxon>
        <taxon>Paenibacillus</taxon>
    </lineage>
</organism>
<feature type="transmembrane region" description="Helical" evidence="6">
    <location>
        <begin position="121"/>
        <end position="139"/>
    </location>
</feature>
<feature type="domain" description="Putative aromatic acid exporter C-terminal" evidence="7">
    <location>
        <begin position="144"/>
        <end position="306"/>
    </location>
</feature>
<evidence type="ECO:0000256" key="3">
    <source>
        <dbReference type="ARBA" id="ARBA00022692"/>
    </source>
</evidence>
<keyword evidence="4 6" id="KW-1133">Transmembrane helix</keyword>
<keyword evidence="3 6" id="KW-0812">Transmembrane</keyword>
<dbReference type="EMBL" id="JAQAGZ010000006">
    <property type="protein sequence ID" value="MCZ8513085.1"/>
    <property type="molecule type" value="Genomic_DNA"/>
</dbReference>
<sequence>MGIRIIKTALAVLAAIYLSTALQLHSPNSAGLLAILGVDVTKKKSLRTSFQRIAASLVGLLFAAGLFWALGFHVWVIGLFILCLYPVLSRLNLKEGVVTSSVVMFHVYAAGQLSADMMLNEVALLLLGLGTATLINLLYMPSEDKQLTELRGQVEELFSRIFKEIGMSLRDTAYVWSGIELIEAEDVLAAAQKAAHRFSENSLRSGGTMWSVYFYMRKQQLESIEHMMQLVSQVYETLPHGASLASVFEELSRDVKVPYYTGRSEKRLSELEQEFKCMPLPASREEFEVRSALLQLMVELQSYLAVAKKEKRPLPERSS</sequence>
<evidence type="ECO:0000256" key="1">
    <source>
        <dbReference type="ARBA" id="ARBA00004651"/>
    </source>
</evidence>
<dbReference type="InterPro" id="IPR010343">
    <property type="entry name" value="ArAE_1"/>
</dbReference>